<reference evidence="1 2" key="1">
    <citation type="submission" date="2006-10" db="EMBL/GenBank/DDBJ databases">
        <authorList>
            <person name="Fleischmann R.D."/>
            <person name="Dodson R.J."/>
            <person name="Haft D.H."/>
            <person name="Merkel J.S."/>
            <person name="Nelson W.C."/>
            <person name="Fraser C.M."/>
        </authorList>
    </citation>
    <scope>NUCLEOTIDE SEQUENCE [LARGE SCALE GENOMIC DNA]</scope>
    <source>
        <strain evidence="1 2">104</strain>
    </source>
</reference>
<dbReference type="KEGG" id="mav:MAV_2449"/>
<accession>A0A0H2ZT49</accession>
<proteinExistence type="predicted"/>
<gene>
    <name evidence="1" type="ordered locus">MAV_2449</name>
</gene>
<dbReference type="AlphaFoldDB" id="A0A0H2ZT49"/>
<name>A0A0H2ZT49_MYCA1</name>
<protein>
    <submittedName>
        <fullName evidence="1">Uncharacterized protein</fullName>
    </submittedName>
</protein>
<sequence length="41" mass="4357">MSGRLVPPDAVLAESRNLLHGATPCSVRPASCRSGTQECCW</sequence>
<dbReference type="HOGENOM" id="CLU_3272969_0_0_11"/>
<dbReference type="Proteomes" id="UP000001574">
    <property type="component" value="Chromosome"/>
</dbReference>
<evidence type="ECO:0000313" key="2">
    <source>
        <dbReference type="Proteomes" id="UP000001574"/>
    </source>
</evidence>
<evidence type="ECO:0000313" key="1">
    <source>
        <dbReference type="EMBL" id="ABK64895.1"/>
    </source>
</evidence>
<organism evidence="1 2">
    <name type="scientific">Mycobacterium avium (strain 104)</name>
    <dbReference type="NCBI Taxonomy" id="243243"/>
    <lineage>
        <taxon>Bacteria</taxon>
        <taxon>Bacillati</taxon>
        <taxon>Actinomycetota</taxon>
        <taxon>Actinomycetes</taxon>
        <taxon>Mycobacteriales</taxon>
        <taxon>Mycobacteriaceae</taxon>
        <taxon>Mycobacterium</taxon>
        <taxon>Mycobacterium avium complex (MAC)</taxon>
    </lineage>
</organism>
<dbReference type="EMBL" id="CP000479">
    <property type="protein sequence ID" value="ABK64895.1"/>
    <property type="molecule type" value="Genomic_DNA"/>
</dbReference>